<protein>
    <recommendedName>
        <fullName evidence="8">Family 10 glycosylhydrolase</fullName>
    </recommendedName>
</protein>
<dbReference type="PATRIC" id="fig|1073571.4.peg.5045"/>
<accession>A0A0E4HC02</accession>
<feature type="domain" description="Glycosyl hydrolase-like 10" evidence="4">
    <location>
        <begin position="209"/>
        <end position="524"/>
    </location>
</feature>
<dbReference type="InterPro" id="IPR017853">
    <property type="entry name" value="GH"/>
</dbReference>
<keyword evidence="1 3" id="KW-0732">Signal</keyword>
<sequence>MNYRKWMLGLLVLLLCLPLGMTGVQAAAVPITIELDGVTLNSEVPPFITASGVTMVPVGVISKGLGAAVEWNQSNKTATISKGENVLKLTSGKKTADVGGTPVALDTSVQIVQGRVTVPLRFVSEQLGLQVVWNQATKHIALYSNTEIVGPSAPAVSAPTSVPTPTPVPTPNVPTPNVPTPNVPTPNVPTPTVPVPTVPSVPGAKAPKEMKGAWISTVFNLDWPSTSSAGNEAKQKQEFNTLLDKLQKTGFNAVFVQVRPSGDSLYPSVLVPWSKVLTGSQGKNPGYDPLEFMISAAHSRGMQFHAWFNPFRATTDANTANLAGNHVAKAHPEWIVKADSKLYINPGIPEARQHIIDTVMEVVKGYDIDGVHLDDYFYPSGSFADDEAFKTYNSKSISSKGDWRRDNINDFISRLGQSIHGVKSDVSFGVSPFGVWRNKKADSTGSDTTAGVSAYDDMYADTRTWIRSGWIDYIAPQIYWSLSFNAARYDKLVDWWVNEVKGSGVKLYIGQATYKVGTDKSAEWQSSEQIINQLKYNEKYNEVAGSIMFRANDIVSRDPFGLNSLLTFYFKS</sequence>
<dbReference type="Gene3D" id="3.30.457.10">
    <property type="entry name" value="Copper amine oxidase-like, N-terminal domain"/>
    <property type="match status" value="1"/>
</dbReference>
<feature type="chain" id="PRO_5002420752" description="Family 10 glycosylhydrolase" evidence="3">
    <location>
        <begin position="27"/>
        <end position="572"/>
    </location>
</feature>
<dbReference type="InterPro" id="IPR012854">
    <property type="entry name" value="Cu_amine_oxidase-like_N"/>
</dbReference>
<evidence type="ECO:0000259" key="4">
    <source>
        <dbReference type="Pfam" id="PF02638"/>
    </source>
</evidence>
<dbReference type="STRING" id="483937.AMQ84_19090"/>
<evidence type="ECO:0000313" key="6">
    <source>
        <dbReference type="EMBL" id="CQR57100.1"/>
    </source>
</evidence>
<evidence type="ECO:0000259" key="5">
    <source>
        <dbReference type="Pfam" id="PF07833"/>
    </source>
</evidence>
<feature type="region of interest" description="Disordered" evidence="2">
    <location>
        <begin position="159"/>
        <end position="191"/>
    </location>
</feature>
<dbReference type="InterPro" id="IPR003790">
    <property type="entry name" value="GHL10"/>
</dbReference>
<evidence type="ECO:0000256" key="3">
    <source>
        <dbReference type="SAM" id="SignalP"/>
    </source>
</evidence>
<feature type="compositionally biased region" description="Pro residues" evidence="2">
    <location>
        <begin position="162"/>
        <end position="191"/>
    </location>
</feature>
<reference evidence="7" key="1">
    <citation type="submission" date="2015-03" db="EMBL/GenBank/DDBJ databases">
        <authorList>
            <person name="Wibberg D."/>
        </authorList>
    </citation>
    <scope>NUCLEOTIDE SEQUENCE [LARGE SCALE GENOMIC DNA]</scope>
</reference>
<dbReference type="Gene3D" id="3.20.20.80">
    <property type="entry name" value="Glycosidases"/>
    <property type="match status" value="1"/>
</dbReference>
<dbReference type="InterPro" id="IPR036582">
    <property type="entry name" value="Mao_N_sf"/>
</dbReference>
<dbReference type="Proteomes" id="UP000033163">
    <property type="component" value="Chromosome I"/>
</dbReference>
<evidence type="ECO:0000256" key="2">
    <source>
        <dbReference type="SAM" id="MobiDB-lite"/>
    </source>
</evidence>
<dbReference type="AlphaFoldDB" id="A0A0E4HC02"/>
<dbReference type="PANTHER" id="PTHR43405:SF1">
    <property type="entry name" value="GLYCOSYL HYDROLASE DIGH"/>
    <property type="match status" value="1"/>
</dbReference>
<dbReference type="InterPro" id="IPR052177">
    <property type="entry name" value="Divisome_Glycosyl_Hydrolase"/>
</dbReference>
<dbReference type="PANTHER" id="PTHR43405">
    <property type="entry name" value="GLYCOSYL HYDROLASE DIGH"/>
    <property type="match status" value="1"/>
</dbReference>
<feature type="signal peptide" evidence="3">
    <location>
        <begin position="1"/>
        <end position="26"/>
    </location>
</feature>
<dbReference type="HOGENOM" id="CLU_471615_0_0_9"/>
<evidence type="ECO:0000313" key="7">
    <source>
        <dbReference type="Proteomes" id="UP000033163"/>
    </source>
</evidence>
<dbReference type="SUPFAM" id="SSF55383">
    <property type="entry name" value="Copper amine oxidase, domain N"/>
    <property type="match status" value="1"/>
</dbReference>
<name>A0A0E4HC02_9BACL</name>
<dbReference type="Pfam" id="PF02638">
    <property type="entry name" value="GHL10"/>
    <property type="match status" value="1"/>
</dbReference>
<proteinExistence type="predicted"/>
<dbReference type="Pfam" id="PF07833">
    <property type="entry name" value="Cu_amine_oxidN1"/>
    <property type="match status" value="1"/>
</dbReference>
<feature type="domain" description="Copper amine oxidase-like N-terminal" evidence="5">
    <location>
        <begin position="35"/>
        <end position="140"/>
    </location>
</feature>
<gene>
    <name evidence="6" type="ORF">PRIO_4698</name>
</gene>
<dbReference type="EMBL" id="LN831776">
    <property type="protein sequence ID" value="CQR57100.1"/>
    <property type="molecule type" value="Genomic_DNA"/>
</dbReference>
<dbReference type="RefSeq" id="WP_046507318.1">
    <property type="nucleotide sequence ID" value="NZ_LN831776.1"/>
</dbReference>
<dbReference type="KEGG" id="pri:PRIO_4698"/>
<evidence type="ECO:0000256" key="1">
    <source>
        <dbReference type="ARBA" id="ARBA00022729"/>
    </source>
</evidence>
<dbReference type="SUPFAM" id="SSF51445">
    <property type="entry name" value="(Trans)glycosidases"/>
    <property type="match status" value="1"/>
</dbReference>
<organism evidence="6 7">
    <name type="scientific">Paenibacillus riograndensis SBR5</name>
    <dbReference type="NCBI Taxonomy" id="1073571"/>
    <lineage>
        <taxon>Bacteria</taxon>
        <taxon>Bacillati</taxon>
        <taxon>Bacillota</taxon>
        <taxon>Bacilli</taxon>
        <taxon>Bacillales</taxon>
        <taxon>Paenibacillaceae</taxon>
        <taxon>Paenibacillus</taxon>
        <taxon>Paenibacillus sonchi group</taxon>
    </lineage>
</organism>
<evidence type="ECO:0008006" key="8">
    <source>
        <dbReference type="Google" id="ProtNLM"/>
    </source>
</evidence>